<keyword evidence="3" id="KW-1133">Transmembrane helix</keyword>
<dbReference type="AlphaFoldDB" id="A0A7C3GBF8"/>
<evidence type="ECO:0000313" key="4">
    <source>
        <dbReference type="EMBL" id="HFB53575.1"/>
    </source>
</evidence>
<keyword evidence="3" id="KW-0472">Membrane</keyword>
<dbReference type="Proteomes" id="UP000886390">
    <property type="component" value="Unassembled WGS sequence"/>
</dbReference>
<feature type="transmembrane region" description="Helical" evidence="3">
    <location>
        <begin position="66"/>
        <end position="90"/>
    </location>
</feature>
<comment type="caution">
    <text evidence="4">The sequence shown here is derived from an EMBL/GenBank/DDBJ whole genome shotgun (WGS) entry which is preliminary data.</text>
</comment>
<dbReference type="PANTHER" id="PTHR43386:SF23">
    <property type="entry name" value="ABC TRANSPORTER"/>
    <property type="match status" value="1"/>
</dbReference>
<dbReference type="InterPro" id="IPR050366">
    <property type="entry name" value="BP-dependent_transpt_permease"/>
</dbReference>
<evidence type="ECO:0000256" key="1">
    <source>
        <dbReference type="ARBA" id="ARBA00004651"/>
    </source>
</evidence>
<sequence>MPKASLFLLFFIFFFAFFGSLFYSVSPYALDAHAILVAPSMEHPLGTDRLGRDILARLIEGGQVSLTIGVGSALIASFIGLLLGSIAGYFRGIV</sequence>
<protein>
    <submittedName>
        <fullName evidence="4">ABC transporter permease</fullName>
    </submittedName>
</protein>
<comment type="subcellular location">
    <subcellularLocation>
        <location evidence="1">Cell membrane</location>
        <topology evidence="1">Multi-pass membrane protein</topology>
    </subcellularLocation>
</comment>
<gene>
    <name evidence="4" type="ORF">ENJ67_02470</name>
</gene>
<keyword evidence="3" id="KW-0812">Transmembrane</keyword>
<evidence type="ECO:0000256" key="2">
    <source>
        <dbReference type="ARBA" id="ARBA00022448"/>
    </source>
</evidence>
<name>A0A7C3GBF8_9BACT</name>
<reference evidence="4" key="1">
    <citation type="journal article" date="2020" name="mSystems">
        <title>Genome- and Community-Level Interaction Insights into Carbon Utilization and Element Cycling Functions of Hydrothermarchaeota in Hydrothermal Sediment.</title>
        <authorList>
            <person name="Zhou Z."/>
            <person name="Liu Y."/>
            <person name="Xu W."/>
            <person name="Pan J."/>
            <person name="Luo Z.H."/>
            <person name="Li M."/>
        </authorList>
    </citation>
    <scope>NUCLEOTIDE SEQUENCE [LARGE SCALE GENOMIC DNA]</scope>
    <source>
        <strain evidence="4">HyVt-507</strain>
    </source>
</reference>
<keyword evidence="2" id="KW-0813">Transport</keyword>
<dbReference type="PANTHER" id="PTHR43386">
    <property type="entry name" value="OLIGOPEPTIDE TRANSPORT SYSTEM PERMEASE PROTEIN APPC"/>
    <property type="match status" value="1"/>
</dbReference>
<dbReference type="GO" id="GO:0005886">
    <property type="term" value="C:plasma membrane"/>
    <property type="evidence" value="ECO:0007669"/>
    <property type="project" value="UniProtKB-SubCell"/>
</dbReference>
<feature type="non-terminal residue" evidence="4">
    <location>
        <position position="94"/>
    </location>
</feature>
<dbReference type="EMBL" id="DRNH01000132">
    <property type="protein sequence ID" value="HFB53575.1"/>
    <property type="molecule type" value="Genomic_DNA"/>
</dbReference>
<organism evidence="4">
    <name type="scientific">Sulfurimonas autotrophica</name>
    <dbReference type="NCBI Taxonomy" id="202747"/>
    <lineage>
        <taxon>Bacteria</taxon>
        <taxon>Pseudomonadati</taxon>
        <taxon>Campylobacterota</taxon>
        <taxon>Epsilonproteobacteria</taxon>
        <taxon>Campylobacterales</taxon>
        <taxon>Sulfurimonadaceae</taxon>
        <taxon>Sulfurimonas</taxon>
    </lineage>
</organism>
<evidence type="ECO:0000256" key="3">
    <source>
        <dbReference type="SAM" id="Phobius"/>
    </source>
</evidence>
<accession>A0A7C3GBF8</accession>
<proteinExistence type="predicted"/>